<evidence type="ECO:0000313" key="1">
    <source>
        <dbReference type="EMBL" id="KAF0045833.1"/>
    </source>
</evidence>
<evidence type="ECO:0000313" key="2">
    <source>
        <dbReference type="Proteomes" id="UP000438429"/>
    </source>
</evidence>
<dbReference type="AlphaFoldDB" id="A0A6A4TIJ4"/>
<reference evidence="1 2" key="1">
    <citation type="submission" date="2019-06" db="EMBL/GenBank/DDBJ databases">
        <title>Draft genomes of female and male turbot (Scophthalmus maximus).</title>
        <authorList>
            <person name="Xu H."/>
            <person name="Xu X.-W."/>
            <person name="Shao C."/>
            <person name="Chen S."/>
        </authorList>
    </citation>
    <scope>NUCLEOTIDE SEQUENCE [LARGE SCALE GENOMIC DNA]</scope>
    <source>
        <strain evidence="1">Ysfricsl-2016a</strain>
        <tissue evidence="1">Blood</tissue>
    </source>
</reference>
<name>A0A6A4TIJ4_SCOMX</name>
<dbReference type="Proteomes" id="UP000438429">
    <property type="component" value="Unassembled WGS sequence"/>
</dbReference>
<comment type="caution">
    <text evidence="1">The sequence shown here is derived from an EMBL/GenBank/DDBJ whole genome shotgun (WGS) entry which is preliminary data.</text>
</comment>
<protein>
    <submittedName>
        <fullName evidence="1">Uncharacterized protein</fullName>
    </submittedName>
</protein>
<gene>
    <name evidence="1" type="ORF">F2P81_002362</name>
</gene>
<sequence length="72" mass="7969">MCRPPVEFPLHYQCSDQKPTSCAAAFDVKSVITQRIPFEVGVNSKPAVGEAAEDDPFAFRSFYVIGAVYRRG</sequence>
<organism evidence="1 2">
    <name type="scientific">Scophthalmus maximus</name>
    <name type="common">Turbot</name>
    <name type="synonym">Psetta maxima</name>
    <dbReference type="NCBI Taxonomy" id="52904"/>
    <lineage>
        <taxon>Eukaryota</taxon>
        <taxon>Metazoa</taxon>
        <taxon>Chordata</taxon>
        <taxon>Craniata</taxon>
        <taxon>Vertebrata</taxon>
        <taxon>Euteleostomi</taxon>
        <taxon>Actinopterygii</taxon>
        <taxon>Neopterygii</taxon>
        <taxon>Teleostei</taxon>
        <taxon>Neoteleostei</taxon>
        <taxon>Acanthomorphata</taxon>
        <taxon>Carangaria</taxon>
        <taxon>Pleuronectiformes</taxon>
        <taxon>Pleuronectoidei</taxon>
        <taxon>Scophthalmidae</taxon>
        <taxon>Scophthalmus</taxon>
    </lineage>
</organism>
<proteinExistence type="predicted"/>
<accession>A0A6A4TIJ4</accession>
<dbReference type="EMBL" id="VEVO01000002">
    <property type="protein sequence ID" value="KAF0045833.1"/>
    <property type="molecule type" value="Genomic_DNA"/>
</dbReference>